<comment type="pathway">
    <text evidence="1">Lipid metabolism.</text>
</comment>
<reference evidence="10 11" key="1">
    <citation type="submission" date="2019-05" db="EMBL/GenBank/DDBJ databases">
        <title>Culicoidintestinum kansasii gen. nov., sp. nov. from the gastrointestinal tract of the biting midge, Culicoides sonorensis.</title>
        <authorList>
            <person name="Neupane S."/>
            <person name="Ghosh A."/>
            <person name="Gunther S."/>
            <person name="Martin K."/>
            <person name="Zurek L."/>
        </authorList>
    </citation>
    <scope>NUCLEOTIDE SEQUENCE [LARGE SCALE GENOMIC DNA]</scope>
    <source>
        <strain evidence="10 11">CS-1</strain>
    </source>
</reference>
<dbReference type="InterPro" id="IPR004552">
    <property type="entry name" value="AGP_acyltrans"/>
</dbReference>
<proteinExistence type="inferred from homology"/>
<comment type="caution">
    <text evidence="10">The sequence shown here is derived from an EMBL/GenBank/DDBJ whole genome shotgun (WGS) entry which is preliminary data.</text>
</comment>
<dbReference type="RefSeq" id="WP_138190714.1">
    <property type="nucleotide sequence ID" value="NZ_VBWP01000004.1"/>
</dbReference>
<keyword evidence="7" id="KW-1208">Phospholipid metabolism</keyword>
<evidence type="ECO:0000256" key="5">
    <source>
        <dbReference type="ARBA" id="ARBA00023098"/>
    </source>
</evidence>
<dbReference type="Pfam" id="PF01553">
    <property type="entry name" value="Acyltransferase"/>
    <property type="match status" value="1"/>
</dbReference>
<feature type="transmembrane region" description="Helical" evidence="8">
    <location>
        <begin position="6"/>
        <end position="30"/>
    </location>
</feature>
<dbReference type="SMART" id="SM00563">
    <property type="entry name" value="PlsC"/>
    <property type="match status" value="1"/>
</dbReference>
<sequence length="241" mass="27614">MLYSILMFLAWFLGIIVALFLFFWALAFVLRLPVFSIKAQNFIAKIGFPFLIFFMRIKTVVVGRENIPKIYPEGYCIVSNHQSAYDIGALVAQFPDPVAFIAKKELRQVPFLGSWMITIGCLFIDRNNMRQSLDTITRLGSQKVRDGQPMIIFPEGTRNRQNKLGKFRPGSLRMATEAKAPIVPVTMVNSFMAWRGYPFKSQTVTMHVHPIIPYETYKDMKITELCDMIEDIIASSLPNEE</sequence>
<evidence type="ECO:0000256" key="2">
    <source>
        <dbReference type="ARBA" id="ARBA00008655"/>
    </source>
</evidence>
<dbReference type="InterPro" id="IPR002123">
    <property type="entry name" value="Plipid/glycerol_acylTrfase"/>
</dbReference>
<comment type="catalytic activity">
    <reaction evidence="7">
        <text>a 1-acyl-sn-glycero-3-phosphate + an acyl-CoA = a 1,2-diacyl-sn-glycero-3-phosphate + CoA</text>
        <dbReference type="Rhea" id="RHEA:19709"/>
        <dbReference type="ChEBI" id="CHEBI:57287"/>
        <dbReference type="ChEBI" id="CHEBI:57970"/>
        <dbReference type="ChEBI" id="CHEBI:58342"/>
        <dbReference type="ChEBI" id="CHEBI:58608"/>
        <dbReference type="EC" id="2.3.1.51"/>
    </reaction>
</comment>
<accession>A0A5R8QC63</accession>
<dbReference type="PANTHER" id="PTHR10434:SF64">
    <property type="entry name" value="1-ACYL-SN-GLYCEROL-3-PHOSPHATE ACYLTRANSFERASE-RELATED"/>
    <property type="match status" value="1"/>
</dbReference>
<comment type="similarity">
    <text evidence="2 7">Belongs to the 1-acyl-sn-glycerol-3-phosphate acyltransferase family.</text>
</comment>
<evidence type="ECO:0000256" key="7">
    <source>
        <dbReference type="RuleBase" id="RU361267"/>
    </source>
</evidence>
<dbReference type="CDD" id="cd07989">
    <property type="entry name" value="LPLAT_AGPAT-like"/>
    <property type="match status" value="1"/>
</dbReference>
<gene>
    <name evidence="10" type="ORF">FEZ08_05485</name>
</gene>
<keyword evidence="7" id="KW-0594">Phospholipid biosynthesis</keyword>
<protein>
    <recommendedName>
        <fullName evidence="7">1-acyl-sn-glycerol-3-phosphate acyltransferase</fullName>
        <ecNumber evidence="7">2.3.1.51</ecNumber>
    </recommendedName>
</protein>
<dbReference type="PANTHER" id="PTHR10434">
    <property type="entry name" value="1-ACYL-SN-GLYCEROL-3-PHOSPHATE ACYLTRANSFERASE"/>
    <property type="match status" value="1"/>
</dbReference>
<dbReference type="GO" id="GO:0003841">
    <property type="term" value="F:1-acylglycerol-3-phosphate O-acyltransferase activity"/>
    <property type="evidence" value="ECO:0007669"/>
    <property type="project" value="UniProtKB-UniRule"/>
</dbReference>
<dbReference type="OrthoDB" id="9803035at2"/>
<dbReference type="FunCoup" id="A0A5R8QC63">
    <property type="interactions" value="226"/>
</dbReference>
<dbReference type="NCBIfam" id="TIGR00530">
    <property type="entry name" value="AGP_acyltrn"/>
    <property type="match status" value="1"/>
</dbReference>
<evidence type="ECO:0000256" key="6">
    <source>
        <dbReference type="ARBA" id="ARBA00023315"/>
    </source>
</evidence>
<dbReference type="EMBL" id="VBWP01000004">
    <property type="protein sequence ID" value="TLG74161.1"/>
    <property type="molecule type" value="Genomic_DNA"/>
</dbReference>
<evidence type="ECO:0000259" key="9">
    <source>
        <dbReference type="SMART" id="SM00563"/>
    </source>
</evidence>
<keyword evidence="8" id="KW-0812">Transmembrane</keyword>
<keyword evidence="3 7" id="KW-0444">Lipid biosynthesis</keyword>
<keyword evidence="8" id="KW-1133">Transmembrane helix</keyword>
<keyword evidence="4 7" id="KW-0808">Transferase</keyword>
<evidence type="ECO:0000256" key="3">
    <source>
        <dbReference type="ARBA" id="ARBA00022516"/>
    </source>
</evidence>
<feature type="domain" description="Phospholipid/glycerol acyltransferase" evidence="9">
    <location>
        <begin position="75"/>
        <end position="190"/>
    </location>
</feature>
<evidence type="ECO:0000313" key="11">
    <source>
        <dbReference type="Proteomes" id="UP000306912"/>
    </source>
</evidence>
<organism evidence="10 11">
    <name type="scientific">Culicoidibacter larvae</name>
    <dbReference type="NCBI Taxonomy" id="2579976"/>
    <lineage>
        <taxon>Bacteria</taxon>
        <taxon>Bacillati</taxon>
        <taxon>Bacillota</taxon>
        <taxon>Culicoidibacteria</taxon>
        <taxon>Culicoidibacterales</taxon>
        <taxon>Culicoidibacteraceae</taxon>
        <taxon>Culicoidibacter</taxon>
    </lineage>
</organism>
<keyword evidence="8" id="KW-0472">Membrane</keyword>
<dbReference type="GO" id="GO:0016020">
    <property type="term" value="C:membrane"/>
    <property type="evidence" value="ECO:0007669"/>
    <property type="project" value="InterPro"/>
</dbReference>
<evidence type="ECO:0000256" key="4">
    <source>
        <dbReference type="ARBA" id="ARBA00022679"/>
    </source>
</evidence>
<evidence type="ECO:0000313" key="10">
    <source>
        <dbReference type="EMBL" id="TLG74161.1"/>
    </source>
</evidence>
<keyword evidence="11" id="KW-1185">Reference proteome</keyword>
<dbReference type="InParanoid" id="A0A5R8QC63"/>
<dbReference type="SUPFAM" id="SSF69593">
    <property type="entry name" value="Glycerol-3-phosphate (1)-acyltransferase"/>
    <property type="match status" value="1"/>
</dbReference>
<comment type="domain">
    <text evidence="7">The HXXXXD motif is essential for acyltransferase activity and may constitute the binding site for the phosphate moiety of the glycerol-3-phosphate.</text>
</comment>
<evidence type="ECO:0000256" key="1">
    <source>
        <dbReference type="ARBA" id="ARBA00005189"/>
    </source>
</evidence>
<evidence type="ECO:0000256" key="8">
    <source>
        <dbReference type="SAM" id="Phobius"/>
    </source>
</evidence>
<dbReference type="Proteomes" id="UP000306912">
    <property type="component" value="Unassembled WGS sequence"/>
</dbReference>
<name>A0A5R8QC63_9FIRM</name>
<dbReference type="EC" id="2.3.1.51" evidence="7"/>
<keyword evidence="6 7" id="KW-0012">Acyltransferase</keyword>
<dbReference type="GO" id="GO:0006654">
    <property type="term" value="P:phosphatidic acid biosynthetic process"/>
    <property type="evidence" value="ECO:0007669"/>
    <property type="project" value="TreeGrafter"/>
</dbReference>
<keyword evidence="5 7" id="KW-0443">Lipid metabolism</keyword>
<dbReference type="AlphaFoldDB" id="A0A5R8QC63"/>